<dbReference type="EMBL" id="JAAAIP010002422">
    <property type="protein sequence ID" value="KAG0300186.1"/>
    <property type="molecule type" value="Genomic_DNA"/>
</dbReference>
<proteinExistence type="predicted"/>
<gene>
    <name evidence="2" type="ORF">BGZ99_003898</name>
</gene>
<protein>
    <submittedName>
        <fullName evidence="2">Uncharacterized protein</fullName>
    </submittedName>
</protein>
<reference evidence="2" key="1">
    <citation type="journal article" date="2020" name="Fungal Divers.">
        <title>Resolving the Mortierellaceae phylogeny through synthesis of multi-gene phylogenetics and phylogenomics.</title>
        <authorList>
            <person name="Vandepol N."/>
            <person name="Liber J."/>
            <person name="Desiro A."/>
            <person name="Na H."/>
            <person name="Kennedy M."/>
            <person name="Barry K."/>
            <person name="Grigoriev I.V."/>
            <person name="Miller A.N."/>
            <person name="O'Donnell K."/>
            <person name="Stajich J.E."/>
            <person name="Bonito G."/>
        </authorList>
    </citation>
    <scope>NUCLEOTIDE SEQUENCE</scope>
    <source>
        <strain evidence="2">REB-010B</strain>
    </source>
</reference>
<dbReference type="Proteomes" id="UP000738325">
    <property type="component" value="Unassembled WGS sequence"/>
</dbReference>
<feature type="compositionally biased region" description="Polar residues" evidence="1">
    <location>
        <begin position="64"/>
        <end position="77"/>
    </location>
</feature>
<feature type="region of interest" description="Disordered" evidence="1">
    <location>
        <begin position="36"/>
        <end position="168"/>
    </location>
</feature>
<evidence type="ECO:0000313" key="3">
    <source>
        <dbReference type="Proteomes" id="UP000738325"/>
    </source>
</evidence>
<comment type="caution">
    <text evidence="2">The sequence shown here is derived from an EMBL/GenBank/DDBJ whole genome shotgun (WGS) entry which is preliminary data.</text>
</comment>
<feature type="non-terminal residue" evidence="2">
    <location>
        <position position="168"/>
    </location>
</feature>
<keyword evidence="3" id="KW-1185">Reference proteome</keyword>
<evidence type="ECO:0000256" key="1">
    <source>
        <dbReference type="SAM" id="MobiDB-lite"/>
    </source>
</evidence>
<sequence length="168" mass="19079">IGAVLSLIFLSKLDLWQDVRRRLSGQHEETDFVMGDITKDAKDRQQKYRDDEEEQRRRKQRQQTDYNMYNSQDQLTPLPQAAAGFGSSAHHQNDLRTATSPPFSQSFSQVPPDSSNDIPGFGGPVRKMPHTPQDSREPIYYHSSVQEQQLAEQQRQMNSGNGVGFNAG</sequence>
<evidence type="ECO:0000313" key="2">
    <source>
        <dbReference type="EMBL" id="KAG0300186.1"/>
    </source>
</evidence>
<organism evidence="2 3">
    <name type="scientific">Dissophora globulifera</name>
    <dbReference type="NCBI Taxonomy" id="979702"/>
    <lineage>
        <taxon>Eukaryota</taxon>
        <taxon>Fungi</taxon>
        <taxon>Fungi incertae sedis</taxon>
        <taxon>Mucoromycota</taxon>
        <taxon>Mortierellomycotina</taxon>
        <taxon>Mortierellomycetes</taxon>
        <taxon>Mortierellales</taxon>
        <taxon>Mortierellaceae</taxon>
        <taxon>Dissophora</taxon>
    </lineage>
</organism>
<accession>A0A9P6QVQ9</accession>
<feature type="non-terminal residue" evidence="2">
    <location>
        <position position="1"/>
    </location>
</feature>
<feature type="compositionally biased region" description="Low complexity" evidence="1">
    <location>
        <begin position="146"/>
        <end position="156"/>
    </location>
</feature>
<feature type="compositionally biased region" description="Low complexity" evidence="1">
    <location>
        <begin position="100"/>
        <end position="115"/>
    </location>
</feature>
<dbReference type="AlphaFoldDB" id="A0A9P6QVQ9"/>
<name>A0A9P6QVQ9_9FUNG</name>
<feature type="compositionally biased region" description="Basic and acidic residues" evidence="1">
    <location>
        <begin position="37"/>
        <end position="56"/>
    </location>
</feature>